<dbReference type="InterPro" id="IPR009030">
    <property type="entry name" value="Growth_fac_rcpt_cys_sf"/>
</dbReference>
<accession>A0AAU9IXW0</accession>
<evidence type="ECO:0000313" key="1">
    <source>
        <dbReference type="EMBL" id="CAG9317980.1"/>
    </source>
</evidence>
<reference evidence="1" key="1">
    <citation type="submission" date="2021-09" db="EMBL/GenBank/DDBJ databases">
        <authorList>
            <consortium name="AG Swart"/>
            <person name="Singh M."/>
            <person name="Singh A."/>
            <person name="Seah K."/>
            <person name="Emmerich C."/>
        </authorList>
    </citation>
    <scope>NUCLEOTIDE SEQUENCE</scope>
    <source>
        <strain evidence="1">ATCC30299</strain>
    </source>
</reference>
<dbReference type="SUPFAM" id="SSF57184">
    <property type="entry name" value="Growth factor receptor domain"/>
    <property type="match status" value="1"/>
</dbReference>
<keyword evidence="2" id="KW-1185">Reference proteome</keyword>
<protein>
    <submittedName>
        <fullName evidence="1">Uncharacterized protein</fullName>
    </submittedName>
</protein>
<proteinExistence type="predicted"/>
<dbReference type="AlphaFoldDB" id="A0AAU9IXW0"/>
<dbReference type="Proteomes" id="UP001162131">
    <property type="component" value="Unassembled WGS sequence"/>
</dbReference>
<evidence type="ECO:0000313" key="2">
    <source>
        <dbReference type="Proteomes" id="UP001162131"/>
    </source>
</evidence>
<name>A0AAU9IXW0_9CILI</name>
<comment type="caution">
    <text evidence="1">The sequence shown here is derived from an EMBL/GenBank/DDBJ whole genome shotgun (WGS) entry which is preliminary data.</text>
</comment>
<dbReference type="EMBL" id="CAJZBQ010000020">
    <property type="protein sequence ID" value="CAG9317980.1"/>
    <property type="molecule type" value="Genomic_DNA"/>
</dbReference>
<gene>
    <name evidence="1" type="ORF">BSTOLATCC_MIC20464</name>
</gene>
<sequence length="99" mass="10787">MPLLLKENDNSTIFKVVENLSKNYLANTNILGKLDSLFNTNLGISCTSSCKVCDSSSGACITCYDATHMEIKNGICYCTDPNAAFFPPTNFVCAWMAIT</sequence>
<organism evidence="1 2">
    <name type="scientific">Blepharisma stoltei</name>
    <dbReference type="NCBI Taxonomy" id="1481888"/>
    <lineage>
        <taxon>Eukaryota</taxon>
        <taxon>Sar</taxon>
        <taxon>Alveolata</taxon>
        <taxon>Ciliophora</taxon>
        <taxon>Postciliodesmatophora</taxon>
        <taxon>Heterotrichea</taxon>
        <taxon>Heterotrichida</taxon>
        <taxon>Blepharismidae</taxon>
        <taxon>Blepharisma</taxon>
    </lineage>
</organism>